<feature type="region of interest" description="Disordered" evidence="1">
    <location>
        <begin position="1"/>
        <end position="87"/>
    </location>
</feature>
<organism evidence="2">
    <name type="scientific">Darwinula stevensoni</name>
    <dbReference type="NCBI Taxonomy" id="69355"/>
    <lineage>
        <taxon>Eukaryota</taxon>
        <taxon>Metazoa</taxon>
        <taxon>Ecdysozoa</taxon>
        <taxon>Arthropoda</taxon>
        <taxon>Crustacea</taxon>
        <taxon>Oligostraca</taxon>
        <taxon>Ostracoda</taxon>
        <taxon>Podocopa</taxon>
        <taxon>Podocopida</taxon>
        <taxon>Darwinulocopina</taxon>
        <taxon>Darwinuloidea</taxon>
        <taxon>Darwinulidae</taxon>
        <taxon>Darwinula</taxon>
    </lineage>
</organism>
<gene>
    <name evidence="2" type="ORF">DSTB1V02_LOCUS9302</name>
</gene>
<accession>A0A7R9A8K3</accession>
<evidence type="ECO:0000256" key="1">
    <source>
        <dbReference type="SAM" id="MobiDB-lite"/>
    </source>
</evidence>
<sequence>MFGIVQPGEGEDDDLVFEDALNAAPHRTKEKRSPQWGWPWDAMNEGSSRTTTTTTAQNHQGRFSDDEDYDLEGSGHHGDLEGSGDLPDSFTLGQILTMWEIQSLVSVEKGINSVC</sequence>
<proteinExistence type="predicted"/>
<evidence type="ECO:0000313" key="3">
    <source>
        <dbReference type="Proteomes" id="UP000677054"/>
    </source>
</evidence>
<protein>
    <submittedName>
        <fullName evidence="2">Uncharacterized protein</fullName>
    </submittedName>
</protein>
<dbReference type="Proteomes" id="UP000677054">
    <property type="component" value="Unassembled WGS sequence"/>
</dbReference>
<evidence type="ECO:0000313" key="2">
    <source>
        <dbReference type="EMBL" id="CAD7249507.1"/>
    </source>
</evidence>
<name>A0A7R9A8K3_9CRUS</name>
<dbReference type="EMBL" id="LR901849">
    <property type="protein sequence ID" value="CAD7249507.1"/>
    <property type="molecule type" value="Genomic_DNA"/>
</dbReference>
<keyword evidence="3" id="KW-1185">Reference proteome</keyword>
<dbReference type="EMBL" id="CAJPEV010002332">
    <property type="protein sequence ID" value="CAG0896553.1"/>
    <property type="molecule type" value="Genomic_DNA"/>
</dbReference>
<dbReference type="AlphaFoldDB" id="A0A7R9A8K3"/>
<reference evidence="2" key="1">
    <citation type="submission" date="2020-11" db="EMBL/GenBank/DDBJ databases">
        <authorList>
            <person name="Tran Van P."/>
        </authorList>
    </citation>
    <scope>NUCLEOTIDE SEQUENCE</scope>
</reference>